<evidence type="ECO:0000313" key="7">
    <source>
        <dbReference type="Proteomes" id="UP000594263"/>
    </source>
</evidence>
<sequence>MGMKKVGGLASTASSCSPALTNAFSSSSSNKKNKTSSNGREHHHQQKREKRSRWLFCCGSSPKQDNMLNAEQRRAVAVAAATAATAEAAAATALAAVEIVRLTSTCSFLKEHAAIVVIQTAFRGFLARKALRALKGLVQLQALVRGQNVRRQAKMTLQCMQALVRVQDQIRRQTARLSYEGSRRSSMFSGNNSSRDSKFQEDVSQRSRPTHVSLTHDLRKVDLNGSGYWDERSRALDETDKMLQSRKEALMKREKELAYAFSQQRSRSCRNISLGNESEVCDGANLLDRLMAAKKWENVSVDDNASRPPVSHMAASPQRANHLRPASPQRVASPRRWTHNFSFNYQSPATPSMPKIRPLQVRSASPRYFKEGKSYSTTHTPTFGSAYGLNASDVATQPNYMTATESAKAKARSQSAPRTRPSTPERESSSGLVKKRLSYHLARASATSGCYGSSLDLTSPSIKSFRDFRYGLEQQSNVSSYNTDSLAEEISPYSATDLGRWLR</sequence>
<evidence type="ECO:0000256" key="4">
    <source>
        <dbReference type="SAM" id="MobiDB-lite"/>
    </source>
</evidence>
<feature type="compositionally biased region" description="Low complexity" evidence="4">
    <location>
        <begin position="25"/>
        <end position="38"/>
    </location>
</feature>
<feature type="compositionally biased region" description="Basic and acidic residues" evidence="4">
    <location>
        <begin position="195"/>
        <end position="205"/>
    </location>
</feature>
<dbReference type="PROSITE" id="PS50096">
    <property type="entry name" value="IQ"/>
    <property type="match status" value="2"/>
</dbReference>
<dbReference type="Gene3D" id="1.20.5.190">
    <property type="match status" value="1"/>
</dbReference>
<dbReference type="Gramene" id="Kaladp0011s0207.1.v1.1">
    <property type="protein sequence ID" value="Kaladp0011s0207.1.v1.1"/>
    <property type="gene ID" value="Kaladp0011s0207.v1.1"/>
</dbReference>
<comment type="similarity">
    <text evidence="2">Belongs to the IQD family.</text>
</comment>
<dbReference type="SMART" id="SM00015">
    <property type="entry name" value="IQ"/>
    <property type="match status" value="1"/>
</dbReference>
<feature type="region of interest" description="Disordered" evidence="4">
    <location>
        <begin position="177"/>
        <end position="211"/>
    </location>
</feature>
<protein>
    <recommendedName>
        <fullName evidence="5">DUF4005 domain-containing protein</fullName>
    </recommendedName>
</protein>
<evidence type="ECO:0000313" key="6">
    <source>
        <dbReference type="EnsemblPlants" id="Kaladp0011s0207.1.v1.1"/>
    </source>
</evidence>
<feature type="region of interest" description="Disordered" evidence="4">
    <location>
        <begin position="402"/>
        <end position="432"/>
    </location>
</feature>
<feature type="region of interest" description="Disordered" evidence="4">
    <location>
        <begin position="1"/>
        <end position="53"/>
    </location>
</feature>
<dbReference type="Proteomes" id="UP000594263">
    <property type="component" value="Unplaced"/>
</dbReference>
<reference evidence="6" key="1">
    <citation type="submission" date="2021-01" db="UniProtKB">
        <authorList>
            <consortium name="EnsemblPlants"/>
        </authorList>
    </citation>
    <scope>IDENTIFICATION</scope>
</reference>
<organism evidence="6 7">
    <name type="scientific">Kalanchoe fedtschenkoi</name>
    <name type="common">Lavender scallops</name>
    <name type="synonym">South American air plant</name>
    <dbReference type="NCBI Taxonomy" id="63787"/>
    <lineage>
        <taxon>Eukaryota</taxon>
        <taxon>Viridiplantae</taxon>
        <taxon>Streptophyta</taxon>
        <taxon>Embryophyta</taxon>
        <taxon>Tracheophyta</taxon>
        <taxon>Spermatophyta</taxon>
        <taxon>Magnoliopsida</taxon>
        <taxon>eudicotyledons</taxon>
        <taxon>Gunneridae</taxon>
        <taxon>Pentapetalae</taxon>
        <taxon>Saxifragales</taxon>
        <taxon>Crassulaceae</taxon>
        <taxon>Kalanchoe</taxon>
    </lineage>
</organism>
<dbReference type="OMA" id="MGMKKVG"/>
<dbReference type="Pfam" id="PF13178">
    <property type="entry name" value="DUF4005"/>
    <property type="match status" value="1"/>
</dbReference>
<feature type="compositionally biased region" description="Basic residues" evidence="4">
    <location>
        <begin position="41"/>
        <end position="53"/>
    </location>
</feature>
<feature type="compositionally biased region" description="Polar residues" evidence="4">
    <location>
        <begin position="184"/>
        <end position="194"/>
    </location>
</feature>
<feature type="compositionally biased region" description="Polar residues" evidence="4">
    <location>
        <begin position="412"/>
        <end position="422"/>
    </location>
</feature>
<dbReference type="InterPro" id="IPR000048">
    <property type="entry name" value="IQ_motif_EF-hand-BS"/>
</dbReference>
<feature type="region of interest" description="Disordered" evidence="4">
    <location>
        <begin position="302"/>
        <end position="334"/>
    </location>
</feature>
<dbReference type="InterPro" id="IPR025064">
    <property type="entry name" value="DUF4005"/>
</dbReference>
<dbReference type="AlphaFoldDB" id="A0A7N0RGB7"/>
<dbReference type="EnsemblPlants" id="Kaladp0011s0207.1.v1.1">
    <property type="protein sequence ID" value="Kaladp0011s0207.1.v1.1"/>
    <property type="gene ID" value="Kaladp0011s0207.v1.1"/>
</dbReference>
<dbReference type="PANTHER" id="PTHR32295:SF6">
    <property type="entry name" value="PROTEIN IQ-DOMAIN 18"/>
    <property type="match status" value="1"/>
</dbReference>
<feature type="domain" description="DUF4005" evidence="5">
    <location>
        <begin position="365"/>
        <end position="459"/>
    </location>
</feature>
<accession>A0A7N0RGB7</accession>
<keyword evidence="7" id="KW-1185">Reference proteome</keyword>
<dbReference type="Pfam" id="PF00612">
    <property type="entry name" value="IQ"/>
    <property type="match status" value="1"/>
</dbReference>
<proteinExistence type="inferred from homology"/>
<dbReference type="PROSITE" id="PS51257">
    <property type="entry name" value="PROKAR_LIPOPROTEIN"/>
    <property type="match status" value="1"/>
</dbReference>
<keyword evidence="1" id="KW-0112">Calmodulin-binding</keyword>
<dbReference type="PANTHER" id="PTHR32295">
    <property type="entry name" value="IQ-DOMAIN 5-RELATED"/>
    <property type="match status" value="1"/>
</dbReference>
<dbReference type="GO" id="GO:0005516">
    <property type="term" value="F:calmodulin binding"/>
    <property type="evidence" value="ECO:0007669"/>
    <property type="project" value="UniProtKB-KW"/>
</dbReference>
<evidence type="ECO:0000256" key="2">
    <source>
        <dbReference type="ARBA" id="ARBA00024341"/>
    </source>
</evidence>
<dbReference type="CDD" id="cd23767">
    <property type="entry name" value="IQCD"/>
    <property type="match status" value="1"/>
</dbReference>
<evidence type="ECO:0000259" key="5">
    <source>
        <dbReference type="Pfam" id="PF13178"/>
    </source>
</evidence>
<feature type="compositionally biased region" description="Polar residues" evidence="4">
    <location>
        <begin position="11"/>
        <end position="24"/>
    </location>
</feature>
<evidence type="ECO:0000256" key="1">
    <source>
        <dbReference type="ARBA" id="ARBA00022860"/>
    </source>
</evidence>
<name>A0A7N0RGB7_KALFE</name>
<comment type="subunit">
    <text evidence="3">Binds to multiple calmodulin (CaM) in the presence of Ca(2+) and CaM-like proteins.</text>
</comment>
<evidence type="ECO:0000256" key="3">
    <source>
        <dbReference type="ARBA" id="ARBA00024378"/>
    </source>
</evidence>